<keyword evidence="4 7" id="KW-0812">Transmembrane</keyword>
<keyword evidence="5 7" id="KW-1133">Transmembrane helix</keyword>
<feature type="transmembrane region" description="Helical" evidence="7">
    <location>
        <begin position="189"/>
        <end position="213"/>
    </location>
</feature>
<evidence type="ECO:0000256" key="4">
    <source>
        <dbReference type="ARBA" id="ARBA00022692"/>
    </source>
</evidence>
<dbReference type="InterPro" id="IPR036259">
    <property type="entry name" value="MFS_trans_sf"/>
</dbReference>
<keyword evidence="3" id="KW-0813">Transport</keyword>
<comment type="similarity">
    <text evidence="2">Belongs to the major facilitator superfamily.</text>
</comment>
<dbReference type="Proteomes" id="UP000193642">
    <property type="component" value="Unassembled WGS sequence"/>
</dbReference>
<dbReference type="PRINTS" id="PR01036">
    <property type="entry name" value="TCRTETB"/>
</dbReference>
<keyword evidence="8" id="KW-0732">Signal</keyword>
<feature type="chain" id="PRO_5013005581" evidence="8">
    <location>
        <begin position="19"/>
        <end position="420"/>
    </location>
</feature>
<dbReference type="CDD" id="cd17502">
    <property type="entry name" value="MFS_Azr1_MDR_like"/>
    <property type="match status" value="1"/>
</dbReference>
<keyword evidence="11" id="KW-1185">Reference proteome</keyword>
<feature type="transmembrane region" description="Helical" evidence="7">
    <location>
        <begin position="302"/>
        <end position="321"/>
    </location>
</feature>
<evidence type="ECO:0000256" key="5">
    <source>
        <dbReference type="ARBA" id="ARBA00022989"/>
    </source>
</evidence>
<evidence type="ECO:0000256" key="7">
    <source>
        <dbReference type="SAM" id="Phobius"/>
    </source>
</evidence>
<evidence type="ECO:0000256" key="3">
    <source>
        <dbReference type="ARBA" id="ARBA00022448"/>
    </source>
</evidence>
<evidence type="ECO:0000256" key="2">
    <source>
        <dbReference type="ARBA" id="ARBA00008335"/>
    </source>
</evidence>
<dbReference type="PROSITE" id="PS50850">
    <property type="entry name" value="MFS"/>
    <property type="match status" value="1"/>
</dbReference>
<reference evidence="10 11" key="1">
    <citation type="submission" date="2016-07" db="EMBL/GenBank/DDBJ databases">
        <title>Pervasive Adenine N6-methylation of Active Genes in Fungi.</title>
        <authorList>
            <consortium name="DOE Joint Genome Institute"/>
            <person name="Mondo S.J."/>
            <person name="Dannebaum R.O."/>
            <person name="Kuo R.C."/>
            <person name="Labutti K."/>
            <person name="Haridas S."/>
            <person name="Kuo A."/>
            <person name="Salamov A."/>
            <person name="Ahrendt S.R."/>
            <person name="Lipzen A."/>
            <person name="Sullivan W."/>
            <person name="Andreopoulos W.B."/>
            <person name="Clum A."/>
            <person name="Lindquist E."/>
            <person name="Daum C."/>
            <person name="Ramamoorthy G.K."/>
            <person name="Gryganskyi A."/>
            <person name="Culley D."/>
            <person name="Magnuson J.K."/>
            <person name="James T.Y."/>
            <person name="O'Malley M.A."/>
            <person name="Stajich J.E."/>
            <person name="Spatafora J.W."/>
            <person name="Visel A."/>
            <person name="Grigoriev I.V."/>
        </authorList>
    </citation>
    <scope>NUCLEOTIDE SEQUENCE [LARGE SCALE GENOMIC DNA]</scope>
    <source>
        <strain evidence="10 11">JEL800</strain>
    </source>
</reference>
<dbReference type="PANTHER" id="PTHR23501:SF197">
    <property type="entry name" value="COMD"/>
    <property type="match status" value="1"/>
</dbReference>
<feature type="domain" description="Major facilitator superfamily (MFS) profile" evidence="9">
    <location>
        <begin position="3"/>
        <end position="420"/>
    </location>
</feature>
<protein>
    <submittedName>
        <fullName evidence="10">MFS general substrate transporter</fullName>
    </submittedName>
</protein>
<feature type="transmembrane region" description="Helical" evidence="7">
    <location>
        <begin position="97"/>
        <end position="118"/>
    </location>
</feature>
<dbReference type="Pfam" id="PF07690">
    <property type="entry name" value="MFS_1"/>
    <property type="match status" value="1"/>
</dbReference>
<sequence length="420" mass="44622">VLVYIGLMLGLFLSSLDQTIVTTALKAIVEDLGDQPLIPWLGSAYLLTAAPVQTLYGKFADIFGRKWVFVFAISVFEIGSLICGAATSMAMLIAGRAIAGIGGGGIFSCVIIIISDIVSIRDRGKYQGAFGAVFGLASVVAPLAGGLFVDHATWRWCFYLNLPLGAITLYTIIFMFPKDAVEGTFRDKIARVDFLGGLAVCAATVALITPLQLGGSTWEWNSAPVYAMFVAAAVLAAVFVYIELKIAKEPIVPAGLFINSSVVVLLIIGVLMGAVFFGGFYFVTLYFQIVFGQSATQAGLSLVPLVIGLIFTSIGSGLFVSRYGKYKLFFFIGPVLLSGGIGLMSSLDASSVEWMRFIYLMVFGMAMGSMMQMRIIALQSSVPRELIAVGTAVAQTAQSLGSALGVAIIGTLFNNCKHSQ</sequence>
<dbReference type="Gene3D" id="1.20.1250.20">
    <property type="entry name" value="MFS general substrate transporter like domains"/>
    <property type="match status" value="1"/>
</dbReference>
<evidence type="ECO:0000259" key="9">
    <source>
        <dbReference type="PROSITE" id="PS50850"/>
    </source>
</evidence>
<accession>A0A1Y2BZ75</accession>
<feature type="transmembrane region" description="Helical" evidence="7">
    <location>
        <begin position="37"/>
        <end position="56"/>
    </location>
</feature>
<dbReference type="GO" id="GO:0012505">
    <property type="term" value="C:endomembrane system"/>
    <property type="evidence" value="ECO:0007669"/>
    <property type="project" value="UniProtKB-SubCell"/>
</dbReference>
<feature type="transmembrane region" description="Helical" evidence="7">
    <location>
        <begin position="357"/>
        <end position="377"/>
    </location>
</feature>
<dbReference type="AlphaFoldDB" id="A0A1Y2BZ75"/>
<dbReference type="GO" id="GO:0022857">
    <property type="term" value="F:transmembrane transporter activity"/>
    <property type="evidence" value="ECO:0007669"/>
    <property type="project" value="InterPro"/>
</dbReference>
<dbReference type="OrthoDB" id="2147446at2759"/>
<dbReference type="GO" id="GO:0005886">
    <property type="term" value="C:plasma membrane"/>
    <property type="evidence" value="ECO:0007669"/>
    <property type="project" value="TreeGrafter"/>
</dbReference>
<feature type="signal peptide" evidence="8">
    <location>
        <begin position="1"/>
        <end position="18"/>
    </location>
</feature>
<dbReference type="SUPFAM" id="SSF103473">
    <property type="entry name" value="MFS general substrate transporter"/>
    <property type="match status" value="1"/>
</dbReference>
<dbReference type="FunFam" id="1.20.1720.10:FF:000013">
    <property type="entry name" value="Related to multidrug resistance proteins"/>
    <property type="match status" value="1"/>
</dbReference>
<proteinExistence type="inferred from homology"/>
<comment type="subcellular location">
    <subcellularLocation>
        <location evidence="1">Endomembrane system</location>
        <topology evidence="1">Multi-pass membrane protein</topology>
    </subcellularLocation>
</comment>
<feature type="transmembrane region" description="Helical" evidence="7">
    <location>
        <begin position="130"/>
        <end position="152"/>
    </location>
</feature>
<gene>
    <name evidence="10" type="ORF">BCR33DRAFT_662033</name>
</gene>
<dbReference type="STRING" id="329046.A0A1Y2BZ75"/>
<organism evidence="10 11">
    <name type="scientific">Rhizoclosmatium globosum</name>
    <dbReference type="NCBI Taxonomy" id="329046"/>
    <lineage>
        <taxon>Eukaryota</taxon>
        <taxon>Fungi</taxon>
        <taxon>Fungi incertae sedis</taxon>
        <taxon>Chytridiomycota</taxon>
        <taxon>Chytridiomycota incertae sedis</taxon>
        <taxon>Chytridiomycetes</taxon>
        <taxon>Chytridiales</taxon>
        <taxon>Chytriomycetaceae</taxon>
        <taxon>Rhizoclosmatium</taxon>
    </lineage>
</organism>
<evidence type="ECO:0000256" key="6">
    <source>
        <dbReference type="ARBA" id="ARBA00023136"/>
    </source>
</evidence>
<name>A0A1Y2BZ75_9FUNG</name>
<feature type="transmembrane region" description="Helical" evidence="7">
    <location>
        <begin position="158"/>
        <end position="177"/>
    </location>
</feature>
<evidence type="ECO:0000313" key="10">
    <source>
        <dbReference type="EMBL" id="ORY39947.1"/>
    </source>
</evidence>
<evidence type="ECO:0000256" key="8">
    <source>
        <dbReference type="SAM" id="SignalP"/>
    </source>
</evidence>
<feature type="transmembrane region" description="Helical" evidence="7">
    <location>
        <begin position="328"/>
        <end position="345"/>
    </location>
</feature>
<dbReference type="InterPro" id="IPR020846">
    <property type="entry name" value="MFS_dom"/>
</dbReference>
<dbReference type="InterPro" id="IPR011701">
    <property type="entry name" value="MFS"/>
</dbReference>
<dbReference type="Gene3D" id="1.20.1720.10">
    <property type="entry name" value="Multidrug resistance protein D"/>
    <property type="match status" value="1"/>
</dbReference>
<feature type="transmembrane region" description="Helical" evidence="7">
    <location>
        <begin position="225"/>
        <end position="244"/>
    </location>
</feature>
<comment type="caution">
    <text evidence="10">The sequence shown here is derived from an EMBL/GenBank/DDBJ whole genome shotgun (WGS) entry which is preliminary data.</text>
</comment>
<dbReference type="PANTHER" id="PTHR23501">
    <property type="entry name" value="MAJOR FACILITATOR SUPERFAMILY"/>
    <property type="match status" value="1"/>
</dbReference>
<dbReference type="EMBL" id="MCGO01000037">
    <property type="protein sequence ID" value="ORY39947.1"/>
    <property type="molecule type" value="Genomic_DNA"/>
</dbReference>
<evidence type="ECO:0000256" key="1">
    <source>
        <dbReference type="ARBA" id="ARBA00004127"/>
    </source>
</evidence>
<feature type="transmembrane region" description="Helical" evidence="7">
    <location>
        <begin position="256"/>
        <end position="282"/>
    </location>
</feature>
<keyword evidence="6 7" id="KW-0472">Membrane</keyword>
<feature type="non-terminal residue" evidence="10">
    <location>
        <position position="1"/>
    </location>
</feature>
<feature type="transmembrane region" description="Helical" evidence="7">
    <location>
        <begin position="68"/>
        <end position="91"/>
    </location>
</feature>
<evidence type="ECO:0000313" key="11">
    <source>
        <dbReference type="Proteomes" id="UP000193642"/>
    </source>
</evidence>